<evidence type="ECO:0000313" key="1">
    <source>
        <dbReference type="EMBL" id="KAJ3549969.1"/>
    </source>
</evidence>
<gene>
    <name evidence="1" type="ORF">NM208_g218</name>
</gene>
<reference evidence="1" key="1">
    <citation type="submission" date="2022-08" db="EMBL/GenBank/DDBJ databases">
        <title>Genome Sequence of Fusarium decemcellulare.</title>
        <authorList>
            <person name="Buettner E."/>
        </authorList>
    </citation>
    <scope>NUCLEOTIDE SEQUENCE</scope>
    <source>
        <strain evidence="1">Babe19</strain>
    </source>
</reference>
<protein>
    <submittedName>
        <fullName evidence="1">Uncharacterized protein</fullName>
    </submittedName>
</protein>
<proteinExistence type="predicted"/>
<dbReference type="Proteomes" id="UP001148629">
    <property type="component" value="Unassembled WGS sequence"/>
</dbReference>
<comment type="caution">
    <text evidence="1">The sequence shown here is derived from an EMBL/GenBank/DDBJ whole genome shotgun (WGS) entry which is preliminary data.</text>
</comment>
<accession>A0ACC1T0D4</accession>
<organism evidence="1 2">
    <name type="scientific">Fusarium decemcellulare</name>
    <dbReference type="NCBI Taxonomy" id="57161"/>
    <lineage>
        <taxon>Eukaryota</taxon>
        <taxon>Fungi</taxon>
        <taxon>Dikarya</taxon>
        <taxon>Ascomycota</taxon>
        <taxon>Pezizomycotina</taxon>
        <taxon>Sordariomycetes</taxon>
        <taxon>Hypocreomycetidae</taxon>
        <taxon>Hypocreales</taxon>
        <taxon>Nectriaceae</taxon>
        <taxon>Fusarium</taxon>
        <taxon>Fusarium decemcellulare species complex</taxon>
    </lineage>
</organism>
<dbReference type="EMBL" id="JANRMS010000010">
    <property type="protein sequence ID" value="KAJ3549969.1"/>
    <property type="molecule type" value="Genomic_DNA"/>
</dbReference>
<sequence length="857" mass="96484">MTPPAAIPENVAESEVPSCHGCRRRKLKCSREQPSCATCLRTGEPCIYDAKKSKPGLKIGAVEGLSKRLEVLEQAFHDRSVQESSENAFHSSAIASNVVQLTGAITTLASEIQRLTSSTSSFSSQPVANSTERSEQQQEDIIDCNRHPKRRRVDAHQENSPVANSTEDSTKRSLHLPPGIMEDVVHQYFDRIFYWIPVIHHPRFKEEVKQERGMARLGVILDAMLVATLRFIDLRKYHLSAKKARYIIEEKRNSVILSTMSVPSIENLQALVILAFTTIGAGDSPKAWSIIASLTRTVEYLQLNYEEVERSKRPFVEPLSPIKKAVDWVQEEERRRLFWNVFNLDRFCSITTGWGTSIKDDEIRRRLPANGTYWYAEIPVVCPFLGPGKSSVGKVGSSGTFDRSQYWTKRLTSALDSHTMSRTATTTPLESGNESLSASAMGGFSYAVQATQYLKQVVTGFVYPDVDSGNQQEVTAWLTRFKELDLQLVHWKMFLPKKWRDPNRAPDTSTGPHDLDHSMTLAHVTHNTSMILLHHRIAYPPSQWRRAVPLPSSCSAETCRLAAVKTSNIIETWLRVCPKQIIVPPQIAFCTYISARLLLVHSLYHNEKPIHEFRALVRGLEYMARRWEGLRHDDPQPCYNLAGKYALHLQRLYERCKEDPSMAIAVLDYTESLPSLDDQVTRLAHHYNSNHQQAEAGHNGVGGRFKPTHEGNMETPSSLPMSSRSDTSNAQHTQPLLQHDTLPAPGDSGIRSTNMPTRAPDLSDQGERVQGGPFIMMDQQQIQDVPEDLLAVSQALMDQSFADMDRIITLDDSCFEADVLGSSISSATMHGWNPAQLEFLDMQDDRASTAAQRWVRR</sequence>
<name>A0ACC1T0D4_9HYPO</name>
<keyword evidence="2" id="KW-1185">Reference proteome</keyword>
<evidence type="ECO:0000313" key="2">
    <source>
        <dbReference type="Proteomes" id="UP001148629"/>
    </source>
</evidence>